<dbReference type="AlphaFoldDB" id="A0A0E9VP66"/>
<reference evidence="1" key="1">
    <citation type="submission" date="2014-11" db="EMBL/GenBank/DDBJ databases">
        <authorList>
            <person name="Amaro Gonzalez C."/>
        </authorList>
    </citation>
    <scope>NUCLEOTIDE SEQUENCE</scope>
</reference>
<reference evidence="1" key="2">
    <citation type="journal article" date="2015" name="Fish Shellfish Immunol.">
        <title>Early steps in the European eel (Anguilla anguilla)-Vibrio vulnificus interaction in the gills: Role of the RtxA13 toxin.</title>
        <authorList>
            <person name="Callol A."/>
            <person name="Pajuelo D."/>
            <person name="Ebbesson L."/>
            <person name="Teles M."/>
            <person name="MacKenzie S."/>
            <person name="Amaro C."/>
        </authorList>
    </citation>
    <scope>NUCLEOTIDE SEQUENCE</scope>
</reference>
<protein>
    <submittedName>
        <fullName evidence="1">Uncharacterized protein</fullName>
    </submittedName>
</protein>
<accession>A0A0E9VP66</accession>
<proteinExistence type="predicted"/>
<organism evidence="1">
    <name type="scientific">Anguilla anguilla</name>
    <name type="common">European freshwater eel</name>
    <name type="synonym">Muraena anguilla</name>
    <dbReference type="NCBI Taxonomy" id="7936"/>
    <lineage>
        <taxon>Eukaryota</taxon>
        <taxon>Metazoa</taxon>
        <taxon>Chordata</taxon>
        <taxon>Craniata</taxon>
        <taxon>Vertebrata</taxon>
        <taxon>Euteleostomi</taxon>
        <taxon>Actinopterygii</taxon>
        <taxon>Neopterygii</taxon>
        <taxon>Teleostei</taxon>
        <taxon>Anguilliformes</taxon>
        <taxon>Anguillidae</taxon>
        <taxon>Anguilla</taxon>
    </lineage>
</organism>
<sequence>MLRTGFHKIMLDVSFSIYFICM</sequence>
<name>A0A0E9VP66_ANGAN</name>
<dbReference type="EMBL" id="GBXM01028653">
    <property type="protein sequence ID" value="JAH79924.1"/>
    <property type="molecule type" value="Transcribed_RNA"/>
</dbReference>
<evidence type="ECO:0000313" key="1">
    <source>
        <dbReference type="EMBL" id="JAH79924.1"/>
    </source>
</evidence>